<dbReference type="CDD" id="cd08024">
    <property type="entry name" value="GH16_CCF"/>
    <property type="match status" value="1"/>
</dbReference>
<accession>A0AAE1AP08</accession>
<dbReference type="GO" id="GO:0005975">
    <property type="term" value="P:carbohydrate metabolic process"/>
    <property type="evidence" value="ECO:0007669"/>
    <property type="project" value="InterPro"/>
</dbReference>
<dbReference type="InterPro" id="IPR050546">
    <property type="entry name" value="Glycosyl_Hydrlase_16"/>
</dbReference>
<evidence type="ECO:0000256" key="1">
    <source>
        <dbReference type="ARBA" id="ARBA00006865"/>
    </source>
</evidence>
<protein>
    <recommendedName>
        <fullName evidence="2">GH16 domain-containing protein</fullName>
    </recommendedName>
</protein>
<gene>
    <name evidence="3" type="ORF">RRG08_010785</name>
</gene>
<organism evidence="3 4">
    <name type="scientific">Elysia crispata</name>
    <name type="common">lettuce slug</name>
    <dbReference type="NCBI Taxonomy" id="231223"/>
    <lineage>
        <taxon>Eukaryota</taxon>
        <taxon>Metazoa</taxon>
        <taxon>Spiralia</taxon>
        <taxon>Lophotrochozoa</taxon>
        <taxon>Mollusca</taxon>
        <taxon>Gastropoda</taxon>
        <taxon>Heterobranchia</taxon>
        <taxon>Euthyneura</taxon>
        <taxon>Panpulmonata</taxon>
        <taxon>Sacoglossa</taxon>
        <taxon>Placobranchoidea</taxon>
        <taxon>Plakobranchidae</taxon>
        <taxon>Elysia</taxon>
    </lineage>
</organism>
<dbReference type="EMBL" id="JAWDGP010001567">
    <property type="protein sequence ID" value="KAK3790167.1"/>
    <property type="molecule type" value="Genomic_DNA"/>
</dbReference>
<proteinExistence type="inferred from homology"/>
<sequence length="472" mass="53763">MLPGNIISSLVALAITPDNAVYLYSSKSDQHGWTHCGRVDYAARFIMWQSSFRGAIKYSAPVLEFTLPIFNKEVGAVAFHYVIKHVEYASRGVRTRDGWTFATRDVSLNGADSVTAYAVIYYFNGNKRMTTQRSDLSIDDSSAANARLPSRRIRGAVFFRDDFNSFSTSNWDYEVSMFGGYNGEFQVYTNDPKNVFTRNGKLYLQPTLTVDDSRFDENFLYNGKMDMTQIFGYCTQSGNYGCTREGKYGMLPPVMSGKVKSKPTIRYGIVEIRARIPQGDWLWPALWMMPKYSNYATWPRSGEIDVMEARGNKGPIGVEKVSSTLLWGPSADQNKFYMTTGKRHASNWADNFHIWRLEWTQDHLVTFVDNQEIMRVGSNFWQKGGFSGSNIWAGGERMAPFDQEFYMIFNVAVGGTGGFFPDGDHYAGARKPWSNSSPHAAQDFWNGRGDWQRTWQGDKAAMMIDYVEFRYL</sequence>
<evidence type="ECO:0000259" key="2">
    <source>
        <dbReference type="PROSITE" id="PS51762"/>
    </source>
</evidence>
<dbReference type="InterPro" id="IPR000757">
    <property type="entry name" value="Beta-glucanase-like"/>
</dbReference>
<evidence type="ECO:0000313" key="4">
    <source>
        <dbReference type="Proteomes" id="UP001283361"/>
    </source>
</evidence>
<name>A0AAE1AP08_9GAST</name>
<reference evidence="3" key="1">
    <citation type="journal article" date="2023" name="G3 (Bethesda)">
        <title>A reference genome for the long-term kleptoplast-retaining sea slug Elysia crispata morphotype clarki.</title>
        <authorList>
            <person name="Eastman K.E."/>
            <person name="Pendleton A.L."/>
            <person name="Shaikh M.A."/>
            <person name="Suttiyut T."/>
            <person name="Ogas R."/>
            <person name="Tomko P."/>
            <person name="Gavelis G."/>
            <person name="Widhalm J.R."/>
            <person name="Wisecaver J.H."/>
        </authorList>
    </citation>
    <scope>NUCLEOTIDE SEQUENCE</scope>
    <source>
        <strain evidence="3">ECLA1</strain>
    </source>
</reference>
<comment type="caution">
    <text evidence="3">The sequence shown here is derived from an EMBL/GenBank/DDBJ whole genome shotgun (WGS) entry which is preliminary data.</text>
</comment>
<dbReference type="PANTHER" id="PTHR10963:SF55">
    <property type="entry name" value="GLYCOSIDE HYDROLASE FAMILY 16 PROTEIN"/>
    <property type="match status" value="1"/>
</dbReference>
<evidence type="ECO:0000313" key="3">
    <source>
        <dbReference type="EMBL" id="KAK3790167.1"/>
    </source>
</evidence>
<comment type="similarity">
    <text evidence="1">Belongs to the glycosyl hydrolase 16 family.</text>
</comment>
<dbReference type="Gene3D" id="2.60.120.200">
    <property type="match status" value="1"/>
</dbReference>
<keyword evidence="4" id="KW-1185">Reference proteome</keyword>
<dbReference type="PROSITE" id="PS51762">
    <property type="entry name" value="GH16_2"/>
    <property type="match status" value="1"/>
</dbReference>
<feature type="domain" description="GH16" evidence="2">
    <location>
        <begin position="141"/>
        <end position="472"/>
    </location>
</feature>
<dbReference type="SUPFAM" id="SSF49899">
    <property type="entry name" value="Concanavalin A-like lectins/glucanases"/>
    <property type="match status" value="1"/>
</dbReference>
<dbReference type="PANTHER" id="PTHR10963">
    <property type="entry name" value="GLYCOSYL HYDROLASE-RELATED"/>
    <property type="match status" value="1"/>
</dbReference>
<dbReference type="GO" id="GO:0004553">
    <property type="term" value="F:hydrolase activity, hydrolyzing O-glycosyl compounds"/>
    <property type="evidence" value="ECO:0007669"/>
    <property type="project" value="InterPro"/>
</dbReference>
<dbReference type="Proteomes" id="UP001283361">
    <property type="component" value="Unassembled WGS sequence"/>
</dbReference>
<dbReference type="AlphaFoldDB" id="A0AAE1AP08"/>
<dbReference type="Pfam" id="PF00722">
    <property type="entry name" value="Glyco_hydro_16"/>
    <property type="match status" value="1"/>
</dbReference>
<dbReference type="InterPro" id="IPR013320">
    <property type="entry name" value="ConA-like_dom_sf"/>
</dbReference>